<dbReference type="AlphaFoldDB" id="A0A166QCS8"/>
<dbReference type="Gene3D" id="3.30.420.10">
    <property type="entry name" value="Ribonuclease H-like superfamily/Ribonuclease H"/>
    <property type="match status" value="1"/>
</dbReference>
<evidence type="ECO:0000313" key="1">
    <source>
        <dbReference type="EMBL" id="KZP27005.1"/>
    </source>
</evidence>
<feature type="non-terminal residue" evidence="1">
    <location>
        <position position="1"/>
    </location>
</feature>
<gene>
    <name evidence="1" type="ORF">FIBSPDRAFT_731467</name>
</gene>
<organism evidence="1 2">
    <name type="scientific">Athelia psychrophila</name>
    <dbReference type="NCBI Taxonomy" id="1759441"/>
    <lineage>
        <taxon>Eukaryota</taxon>
        <taxon>Fungi</taxon>
        <taxon>Dikarya</taxon>
        <taxon>Basidiomycota</taxon>
        <taxon>Agaricomycotina</taxon>
        <taxon>Agaricomycetes</taxon>
        <taxon>Agaricomycetidae</taxon>
        <taxon>Atheliales</taxon>
        <taxon>Atheliaceae</taxon>
        <taxon>Athelia</taxon>
    </lineage>
</organism>
<dbReference type="EMBL" id="KV417511">
    <property type="protein sequence ID" value="KZP27005.1"/>
    <property type="molecule type" value="Genomic_DNA"/>
</dbReference>
<keyword evidence="2" id="KW-1185">Reference proteome</keyword>
<proteinExistence type="predicted"/>
<reference evidence="1 2" key="1">
    <citation type="journal article" date="2016" name="Mol. Biol. Evol.">
        <title>Comparative Genomics of Early-Diverging Mushroom-Forming Fungi Provides Insights into the Origins of Lignocellulose Decay Capabilities.</title>
        <authorList>
            <person name="Nagy L.G."/>
            <person name="Riley R."/>
            <person name="Tritt A."/>
            <person name="Adam C."/>
            <person name="Daum C."/>
            <person name="Floudas D."/>
            <person name="Sun H."/>
            <person name="Yadav J.S."/>
            <person name="Pangilinan J."/>
            <person name="Larsson K.H."/>
            <person name="Matsuura K."/>
            <person name="Barry K."/>
            <person name="Labutti K."/>
            <person name="Kuo R."/>
            <person name="Ohm R.A."/>
            <person name="Bhattacharya S.S."/>
            <person name="Shirouzu T."/>
            <person name="Yoshinaga Y."/>
            <person name="Martin F.M."/>
            <person name="Grigoriev I.V."/>
            <person name="Hibbett D.S."/>
        </authorList>
    </citation>
    <scope>NUCLEOTIDE SEQUENCE [LARGE SCALE GENOMIC DNA]</scope>
    <source>
        <strain evidence="1 2">CBS 109695</strain>
    </source>
</reference>
<dbReference type="GO" id="GO:0003676">
    <property type="term" value="F:nucleic acid binding"/>
    <property type="evidence" value="ECO:0007669"/>
    <property type="project" value="InterPro"/>
</dbReference>
<accession>A0A166QCS8</accession>
<dbReference type="Proteomes" id="UP000076532">
    <property type="component" value="Unassembled WGS sequence"/>
</dbReference>
<name>A0A166QCS8_9AGAM</name>
<dbReference type="STRING" id="436010.A0A166QCS8"/>
<evidence type="ECO:0000313" key="2">
    <source>
        <dbReference type="Proteomes" id="UP000076532"/>
    </source>
</evidence>
<dbReference type="InterPro" id="IPR036397">
    <property type="entry name" value="RNaseH_sf"/>
</dbReference>
<sequence>GNIMVWGCITPNGAGRLHRDEGKMNAIQCCHIFEESLLGTLSDQSLQPSDIIVQQDDNSAGM</sequence>
<protein>
    <submittedName>
        <fullName evidence="1">Uncharacterized protein</fullName>
    </submittedName>
</protein>
<dbReference type="OrthoDB" id="3226274at2759"/>